<feature type="transmembrane region" description="Helical" evidence="2">
    <location>
        <begin position="6"/>
        <end position="23"/>
    </location>
</feature>
<name>K9YN11_CYASC</name>
<feature type="transmembrane region" description="Helical" evidence="2">
    <location>
        <begin position="44"/>
        <end position="67"/>
    </location>
</feature>
<proteinExistence type="predicted"/>
<dbReference type="EMBL" id="CP003940">
    <property type="protein sequence ID" value="AFZ47503.1"/>
    <property type="molecule type" value="Genomic_DNA"/>
</dbReference>
<dbReference type="InterPro" id="IPR021435">
    <property type="entry name" value="DUF3084"/>
</dbReference>
<dbReference type="PATRIC" id="fig|292563.3.peg.1611"/>
<evidence type="ECO:0000256" key="2">
    <source>
        <dbReference type="SAM" id="Phobius"/>
    </source>
</evidence>
<reference evidence="4" key="1">
    <citation type="journal article" date="2013" name="Proc. Natl. Acad. Sci. U.S.A.">
        <title>Improving the coverage of the cyanobacterial phylum using diversity-driven genome sequencing.</title>
        <authorList>
            <person name="Shih P.M."/>
            <person name="Wu D."/>
            <person name="Latifi A."/>
            <person name="Axen S.D."/>
            <person name="Fewer D.P."/>
            <person name="Talla E."/>
            <person name="Calteau A."/>
            <person name="Cai F."/>
            <person name="Tandeau de Marsac N."/>
            <person name="Rippka R."/>
            <person name="Herdman M."/>
            <person name="Sivonen K."/>
            <person name="Coursin T."/>
            <person name="Laurent T."/>
            <person name="Goodwin L."/>
            <person name="Nolan M."/>
            <person name="Davenport K.W."/>
            <person name="Han C.S."/>
            <person name="Rubin E.M."/>
            <person name="Eisen J.A."/>
            <person name="Woyke T."/>
            <person name="Gugger M."/>
            <person name="Kerfeld C.A."/>
        </authorList>
    </citation>
    <scope>NUCLEOTIDE SEQUENCE [LARGE SCALE GENOMIC DNA]</scope>
    <source>
        <strain evidence="4">ATCC 29140 / PCC 7202</strain>
    </source>
</reference>
<dbReference type="BioCyc" id="CSTA292563:G1353-1552-MONOMER"/>
<dbReference type="eggNOG" id="COG4372">
    <property type="taxonomic scope" value="Bacteria"/>
</dbReference>
<accession>K9YN11</accession>
<evidence type="ECO:0000313" key="4">
    <source>
        <dbReference type="Proteomes" id="UP000010483"/>
    </source>
</evidence>
<keyword evidence="2" id="KW-0812">Transmembrane</keyword>
<dbReference type="AlphaFoldDB" id="K9YN11"/>
<evidence type="ECO:0000256" key="1">
    <source>
        <dbReference type="SAM" id="Coils"/>
    </source>
</evidence>
<keyword evidence="2" id="KW-0472">Membrane</keyword>
<feature type="coiled-coil region" evidence="1">
    <location>
        <begin position="78"/>
        <end position="266"/>
    </location>
</feature>
<keyword evidence="1" id="KW-0175">Coiled coil</keyword>
<dbReference type="KEGG" id="csn:Cyast_1542"/>
<dbReference type="Pfam" id="PF11283">
    <property type="entry name" value="DUF3084"/>
    <property type="match status" value="1"/>
</dbReference>
<evidence type="ECO:0000313" key="3">
    <source>
        <dbReference type="EMBL" id="AFZ47503.1"/>
    </source>
</evidence>
<organism evidence="3 4">
    <name type="scientific">Cyanobacterium stanieri (strain ATCC 29140 / PCC 7202)</name>
    <dbReference type="NCBI Taxonomy" id="292563"/>
    <lineage>
        <taxon>Bacteria</taxon>
        <taxon>Bacillati</taxon>
        <taxon>Cyanobacteriota</taxon>
        <taxon>Cyanophyceae</taxon>
        <taxon>Oscillatoriophycideae</taxon>
        <taxon>Chroococcales</taxon>
        <taxon>Geminocystaceae</taxon>
        <taxon>Cyanobacterium</taxon>
    </lineage>
</organism>
<dbReference type="Proteomes" id="UP000010483">
    <property type="component" value="Chromosome"/>
</dbReference>
<keyword evidence="4" id="KW-1185">Reference proteome</keyword>
<dbReference type="STRING" id="292563.Cyast_1542"/>
<gene>
    <name evidence="3" type="ordered locus">Cyast_1542</name>
</gene>
<dbReference type="HOGENOM" id="CLU_033222_0_0_3"/>
<protein>
    <submittedName>
        <fullName evidence="3">Uncharacterized protein with the myosin-like domain</fullName>
    </submittedName>
</protein>
<sequence length="482" mass="54662">MTSAYVLIFAVLILGGLIAALGDRIGTKVGKARLRLFNLRPKQTAIVVSIITGISISASTLGVLFALSASLRQGVFQLDEILNRRREVENELAQVTEEKGRVERDLDEAQKRQSEARDILLNTEKELSDTQKLLDEIYQQTQRLATEVENIEAERAALLQEKNQIQQESKALQAQIQEKDQELRLRLDEISEQERILALQSTTLQELQKQQQDLRAEIQFRDQQISNLDSAIAQRDQTLTEKEELLSRLERDLRFFEREVQVLEQYYRTYQDLRERPIAIVRGQLLTITLVRVEEDTNLEELVDGVLNEANRGAMRILGYGDEFVNNRFVQISTTQVEQMRAQLAQEGEYLIQILAAGNYVQGEQTIRIFTDIAPNKKVYDKNEVIALSAIESGDTSPSNIQEKLDFLLSVTQFRARQEGVLGRIVIGDGQIVSLVNFIQQLEGSSQGIDEIRAVASQTTYSSGPLQVNLLVMSQGQEIMRL</sequence>
<keyword evidence="2" id="KW-1133">Transmembrane helix</keyword>